<dbReference type="InterPro" id="IPR018392">
    <property type="entry name" value="LysM"/>
</dbReference>
<gene>
    <name evidence="2" type="ORF">UFOPK1684_00181</name>
</gene>
<dbReference type="Pfam" id="PF01476">
    <property type="entry name" value="LysM"/>
    <property type="match status" value="1"/>
</dbReference>
<organism evidence="2">
    <name type="scientific">freshwater metagenome</name>
    <dbReference type="NCBI Taxonomy" id="449393"/>
    <lineage>
        <taxon>unclassified sequences</taxon>
        <taxon>metagenomes</taxon>
        <taxon>ecological metagenomes</taxon>
    </lineage>
</organism>
<proteinExistence type="predicted"/>
<evidence type="ECO:0000313" key="2">
    <source>
        <dbReference type="EMBL" id="CAB4562212.1"/>
    </source>
</evidence>
<name>A0A6J6DE11_9ZZZZ</name>
<feature type="domain" description="LysM" evidence="1">
    <location>
        <begin position="48"/>
        <end position="97"/>
    </location>
</feature>
<reference evidence="2" key="1">
    <citation type="submission" date="2020-05" db="EMBL/GenBank/DDBJ databases">
        <authorList>
            <person name="Chiriac C."/>
            <person name="Salcher M."/>
            <person name="Ghai R."/>
            <person name="Kavagutti S V."/>
        </authorList>
    </citation>
    <scope>NUCLEOTIDE SEQUENCE</scope>
</reference>
<protein>
    <submittedName>
        <fullName evidence="2">Unannotated protein</fullName>
    </submittedName>
</protein>
<dbReference type="SMART" id="SM00257">
    <property type="entry name" value="LysM"/>
    <property type="match status" value="1"/>
</dbReference>
<dbReference type="CDD" id="cd00118">
    <property type="entry name" value="LysM"/>
    <property type="match status" value="1"/>
</dbReference>
<dbReference type="Gene3D" id="3.10.350.10">
    <property type="entry name" value="LysM domain"/>
    <property type="match status" value="1"/>
</dbReference>
<dbReference type="SUPFAM" id="SSF54106">
    <property type="entry name" value="LysM domain"/>
    <property type="match status" value="1"/>
</dbReference>
<evidence type="ECO:0000259" key="1">
    <source>
        <dbReference type="PROSITE" id="PS51782"/>
    </source>
</evidence>
<dbReference type="PROSITE" id="PS51782">
    <property type="entry name" value="LYSM"/>
    <property type="match status" value="1"/>
</dbReference>
<accession>A0A6J6DE11</accession>
<dbReference type="InterPro" id="IPR036779">
    <property type="entry name" value="LysM_dom_sf"/>
</dbReference>
<dbReference type="EMBL" id="CAEZTM010000004">
    <property type="protein sequence ID" value="CAB4562212.1"/>
    <property type="molecule type" value="Genomic_DNA"/>
</dbReference>
<dbReference type="AlphaFoldDB" id="A0A6J6DE11"/>
<sequence length="99" mass="10478">MTSSTLRITRRGRVVLAALCAFPVVAVSLLVTSPGALAESTASSNNFEYVTVVSGDTLWAIAEMIDPTGDPRDMVVELMTLNQLTSANLSPGQELAIPR</sequence>